<dbReference type="CDD" id="cd03360">
    <property type="entry name" value="LbH_AT_putative"/>
    <property type="match status" value="1"/>
</dbReference>
<dbReference type="EMBL" id="JAAORB010000006">
    <property type="protein sequence ID" value="NHQ73927.1"/>
    <property type="molecule type" value="Genomic_DNA"/>
</dbReference>
<dbReference type="Pfam" id="PF00132">
    <property type="entry name" value="Hexapep"/>
    <property type="match status" value="1"/>
</dbReference>
<dbReference type="Proteomes" id="UP000639775">
    <property type="component" value="Unassembled WGS sequence"/>
</dbReference>
<comment type="similarity">
    <text evidence="1">Belongs to the transferase hexapeptide repeat family.</text>
</comment>
<evidence type="ECO:0000313" key="3">
    <source>
        <dbReference type="Proteomes" id="UP000639775"/>
    </source>
</evidence>
<sequence length="228" mass="25061">MIMTKKLLIIGDGEFADIAYEYFTVDSPYTVIGFAVEQGFLKEQEKFGLPVVALEQAQEIFPTHEVEAHVAVTSTKLNRVRKRLISVAREKGYKLANFISPKAMVWRTAKVGDNVFIFENNVVQHKVEIGDGCVLWSGNHVGHQTRIDDYCFLASHVVISGYCKIGAGSFIGVNASFADNVSVGADALVGMAAVVTKSHEKAGLILNGNPAEPARVSSYRYYRVEQDV</sequence>
<protein>
    <submittedName>
        <fullName evidence="2">Acetyltransferase</fullName>
    </submittedName>
</protein>
<dbReference type="AlphaFoldDB" id="A0A967B9N8"/>
<dbReference type="PANTHER" id="PTHR43300">
    <property type="entry name" value="ACETYLTRANSFERASE"/>
    <property type="match status" value="1"/>
</dbReference>
<gene>
    <name evidence="2" type="ORF">HAT86_05525</name>
</gene>
<dbReference type="InterPro" id="IPR011004">
    <property type="entry name" value="Trimer_LpxA-like_sf"/>
</dbReference>
<name>A0A967B9N8_9RHOB</name>
<dbReference type="InterPro" id="IPR020019">
    <property type="entry name" value="AcTrfase_PglD-like"/>
</dbReference>
<evidence type="ECO:0000256" key="1">
    <source>
        <dbReference type="ARBA" id="ARBA00007274"/>
    </source>
</evidence>
<comment type="caution">
    <text evidence="2">The sequence shown here is derived from an EMBL/GenBank/DDBJ whole genome shotgun (WGS) entry which is preliminary data.</text>
</comment>
<dbReference type="PANTHER" id="PTHR43300:SF4">
    <property type="entry name" value="ACYL-[ACYL-CARRIER-PROTEIN]--UDP-N-ACETYLGLUCOSAMINE O-ACYLTRANSFERASE"/>
    <property type="match status" value="1"/>
</dbReference>
<dbReference type="InterPro" id="IPR001451">
    <property type="entry name" value="Hexapep"/>
</dbReference>
<reference evidence="2" key="1">
    <citation type="submission" date="2020-03" db="EMBL/GenBank/DDBJ databases">
        <title>Roseovarius gahaiensis sp. nov., isolated from Gahai Saline Lake, China.</title>
        <authorList>
            <person name="Sun X."/>
        </authorList>
    </citation>
    <scope>NUCLEOTIDE SEQUENCE</scope>
    <source>
        <strain evidence="2">GH877</strain>
    </source>
</reference>
<dbReference type="NCBIfam" id="TIGR03570">
    <property type="entry name" value="NeuD_NnaD"/>
    <property type="match status" value="1"/>
</dbReference>
<dbReference type="SUPFAM" id="SSF51161">
    <property type="entry name" value="Trimeric LpxA-like enzymes"/>
    <property type="match status" value="1"/>
</dbReference>
<evidence type="ECO:0000313" key="2">
    <source>
        <dbReference type="EMBL" id="NHQ73927.1"/>
    </source>
</evidence>
<dbReference type="Gene3D" id="3.40.50.720">
    <property type="entry name" value="NAD(P)-binding Rossmann-like Domain"/>
    <property type="match status" value="1"/>
</dbReference>
<dbReference type="Gene3D" id="2.160.10.10">
    <property type="entry name" value="Hexapeptide repeat proteins"/>
    <property type="match status" value="1"/>
</dbReference>
<accession>A0A967B9N8</accession>
<dbReference type="InterPro" id="IPR050179">
    <property type="entry name" value="Trans_hexapeptide_repeat"/>
</dbReference>
<keyword evidence="3" id="KW-1185">Reference proteome</keyword>
<organism evidence="2 3">
    <name type="scientific">Roseovarius gahaiensis</name>
    <dbReference type="NCBI Taxonomy" id="2716691"/>
    <lineage>
        <taxon>Bacteria</taxon>
        <taxon>Pseudomonadati</taxon>
        <taxon>Pseudomonadota</taxon>
        <taxon>Alphaproteobacteria</taxon>
        <taxon>Rhodobacterales</taxon>
        <taxon>Roseobacteraceae</taxon>
        <taxon>Roseovarius</taxon>
    </lineage>
</organism>
<proteinExistence type="inferred from homology"/>